<feature type="domain" description="ABC transmembrane type-1" evidence="8">
    <location>
        <begin position="74"/>
        <end position="293"/>
    </location>
</feature>
<comment type="subcellular location">
    <subcellularLocation>
        <location evidence="1 7">Cell membrane</location>
        <topology evidence="1 7">Multi-pass membrane protein</topology>
    </subcellularLocation>
</comment>
<feature type="transmembrane region" description="Helical" evidence="7">
    <location>
        <begin position="272"/>
        <end position="294"/>
    </location>
</feature>
<dbReference type="PROSITE" id="PS50928">
    <property type="entry name" value="ABC_TM1"/>
    <property type="match status" value="1"/>
</dbReference>
<keyword evidence="6 7" id="KW-0472">Membrane</keyword>
<dbReference type="Gene3D" id="1.10.3720.10">
    <property type="entry name" value="MetI-like"/>
    <property type="match status" value="1"/>
</dbReference>
<feature type="transmembrane region" description="Helical" evidence="7">
    <location>
        <begin position="214"/>
        <end position="234"/>
    </location>
</feature>
<feature type="transmembrane region" description="Helical" evidence="7">
    <location>
        <begin position="12"/>
        <end position="35"/>
    </location>
</feature>
<evidence type="ECO:0000256" key="4">
    <source>
        <dbReference type="ARBA" id="ARBA00022692"/>
    </source>
</evidence>
<evidence type="ECO:0000256" key="3">
    <source>
        <dbReference type="ARBA" id="ARBA00022475"/>
    </source>
</evidence>
<feature type="transmembrane region" description="Helical" evidence="7">
    <location>
        <begin position="160"/>
        <end position="183"/>
    </location>
</feature>
<dbReference type="PANTHER" id="PTHR30193:SF37">
    <property type="entry name" value="INNER MEMBRANE ABC TRANSPORTER PERMEASE PROTEIN YCJO"/>
    <property type="match status" value="1"/>
</dbReference>
<dbReference type="EMBL" id="CADCTR010000248">
    <property type="protein sequence ID" value="CAA9228054.1"/>
    <property type="molecule type" value="Genomic_DNA"/>
</dbReference>
<feature type="transmembrane region" description="Helical" evidence="7">
    <location>
        <begin position="78"/>
        <end position="100"/>
    </location>
</feature>
<evidence type="ECO:0000256" key="1">
    <source>
        <dbReference type="ARBA" id="ARBA00004651"/>
    </source>
</evidence>
<comment type="similarity">
    <text evidence="7">Belongs to the binding-protein-dependent transport system permease family.</text>
</comment>
<organism evidence="9">
    <name type="scientific">uncultured Chloroflexia bacterium</name>
    <dbReference type="NCBI Taxonomy" id="1672391"/>
    <lineage>
        <taxon>Bacteria</taxon>
        <taxon>Bacillati</taxon>
        <taxon>Chloroflexota</taxon>
        <taxon>Chloroflexia</taxon>
        <taxon>environmental samples</taxon>
    </lineage>
</organism>
<keyword evidence="3" id="KW-1003">Cell membrane</keyword>
<evidence type="ECO:0000313" key="9">
    <source>
        <dbReference type="EMBL" id="CAA9228054.1"/>
    </source>
</evidence>
<dbReference type="SUPFAM" id="SSF161098">
    <property type="entry name" value="MetI-like"/>
    <property type="match status" value="1"/>
</dbReference>
<dbReference type="InterPro" id="IPR000515">
    <property type="entry name" value="MetI-like"/>
</dbReference>
<evidence type="ECO:0000256" key="5">
    <source>
        <dbReference type="ARBA" id="ARBA00022989"/>
    </source>
</evidence>
<evidence type="ECO:0000256" key="2">
    <source>
        <dbReference type="ARBA" id="ARBA00022448"/>
    </source>
</evidence>
<evidence type="ECO:0000256" key="7">
    <source>
        <dbReference type="RuleBase" id="RU363032"/>
    </source>
</evidence>
<dbReference type="AlphaFoldDB" id="A0A6J4HLX2"/>
<protein>
    <submittedName>
        <fullName evidence="9">ABC transporter, permease protein 1 (Cluster 1, maltose/g3p/polyamine/iron)</fullName>
    </submittedName>
</protein>
<evidence type="ECO:0000256" key="6">
    <source>
        <dbReference type="ARBA" id="ARBA00023136"/>
    </source>
</evidence>
<accession>A0A6J4HLX2</accession>
<keyword evidence="5 7" id="KW-1133">Transmembrane helix</keyword>
<evidence type="ECO:0000259" key="8">
    <source>
        <dbReference type="PROSITE" id="PS50928"/>
    </source>
</evidence>
<dbReference type="InterPro" id="IPR051393">
    <property type="entry name" value="ABC_transporter_permease"/>
</dbReference>
<name>A0A6J4HLX2_9CHLR</name>
<dbReference type="InterPro" id="IPR035906">
    <property type="entry name" value="MetI-like_sf"/>
</dbReference>
<keyword evidence="2 7" id="KW-0813">Transport</keyword>
<proteinExistence type="inferred from homology"/>
<sequence>MHLRLRQHHRQAIWAYIFLAPVLIFFALFVIYPVLRAFQYSLYRWLLGVPNRQFVGIDNYRRLFTDDPLFLTSIWNTVRFTVGTLVPTIALALGLALIFNRPDLRARGLFRTIYFIPVVSSLVAVGFIWRWLLEPSFGLVNFLLRLVDIKGPGWLASPTWAMPGIMLMSVWRDVGFYMVIFLAGLQTIPRDFQEAAMVDGANAWQRFWKITIPLLNPTLVFATVIGIINGLQLFTQVYVMTASGGTLPGGPLNTTRPIVLHIVEAAFRSQNIGYASAAAFILFIMILVCALIQLRLVERPFEY</sequence>
<dbReference type="Pfam" id="PF00528">
    <property type="entry name" value="BPD_transp_1"/>
    <property type="match status" value="1"/>
</dbReference>
<dbReference type="PANTHER" id="PTHR30193">
    <property type="entry name" value="ABC TRANSPORTER PERMEASE PROTEIN"/>
    <property type="match status" value="1"/>
</dbReference>
<gene>
    <name evidence="9" type="ORF">AVDCRST_MAG93-765</name>
</gene>
<keyword evidence="4 7" id="KW-0812">Transmembrane</keyword>
<dbReference type="GO" id="GO:0005886">
    <property type="term" value="C:plasma membrane"/>
    <property type="evidence" value="ECO:0007669"/>
    <property type="project" value="UniProtKB-SubCell"/>
</dbReference>
<reference evidence="9" key="1">
    <citation type="submission" date="2020-02" db="EMBL/GenBank/DDBJ databases">
        <authorList>
            <person name="Meier V. D."/>
        </authorList>
    </citation>
    <scope>NUCLEOTIDE SEQUENCE</scope>
    <source>
        <strain evidence="9">AVDCRST_MAG93</strain>
    </source>
</reference>
<dbReference type="GO" id="GO:0055085">
    <property type="term" value="P:transmembrane transport"/>
    <property type="evidence" value="ECO:0007669"/>
    <property type="project" value="InterPro"/>
</dbReference>
<dbReference type="CDD" id="cd06261">
    <property type="entry name" value="TM_PBP2"/>
    <property type="match status" value="1"/>
</dbReference>
<feature type="transmembrane region" description="Helical" evidence="7">
    <location>
        <begin position="112"/>
        <end position="132"/>
    </location>
</feature>